<dbReference type="EMBL" id="CP001804">
    <property type="protein sequence ID" value="ACY17078.1"/>
    <property type="molecule type" value="Genomic_DNA"/>
</dbReference>
<dbReference type="CAZy" id="GT5">
    <property type="family name" value="Glycosyltransferase Family 5"/>
</dbReference>
<dbReference type="SUPFAM" id="SSF53756">
    <property type="entry name" value="UDP-Glycosyltransferase/glycogen phosphorylase"/>
    <property type="match status" value="1"/>
</dbReference>
<dbReference type="RefSeq" id="WP_012829676.1">
    <property type="nucleotide sequence ID" value="NC_013440.1"/>
</dbReference>
<organism evidence="2 3">
    <name type="scientific">Haliangium ochraceum (strain DSM 14365 / JCM 11303 / SMP-2)</name>
    <dbReference type="NCBI Taxonomy" id="502025"/>
    <lineage>
        <taxon>Bacteria</taxon>
        <taxon>Pseudomonadati</taxon>
        <taxon>Myxococcota</taxon>
        <taxon>Polyangia</taxon>
        <taxon>Haliangiales</taxon>
        <taxon>Kofleriaceae</taxon>
        <taxon>Haliangium</taxon>
    </lineage>
</organism>
<dbReference type="AlphaFoldDB" id="D0LQ41"/>
<name>D0LQ41_HALO1</name>
<evidence type="ECO:0000313" key="3">
    <source>
        <dbReference type="Proteomes" id="UP000001880"/>
    </source>
</evidence>
<feature type="region of interest" description="Disordered" evidence="1">
    <location>
        <begin position="455"/>
        <end position="501"/>
    </location>
</feature>
<accession>D0LQ41</accession>
<reference evidence="2 3" key="1">
    <citation type="journal article" date="2010" name="Stand. Genomic Sci.">
        <title>Complete genome sequence of Haliangium ochraceum type strain (SMP-2).</title>
        <authorList>
            <consortium name="US DOE Joint Genome Institute (JGI-PGF)"/>
            <person name="Ivanova N."/>
            <person name="Daum C."/>
            <person name="Lang E."/>
            <person name="Abt B."/>
            <person name="Kopitz M."/>
            <person name="Saunders E."/>
            <person name="Lapidus A."/>
            <person name="Lucas S."/>
            <person name="Glavina Del Rio T."/>
            <person name="Nolan M."/>
            <person name="Tice H."/>
            <person name="Copeland A."/>
            <person name="Cheng J.F."/>
            <person name="Chen F."/>
            <person name="Bruce D."/>
            <person name="Goodwin L."/>
            <person name="Pitluck S."/>
            <person name="Mavromatis K."/>
            <person name="Pati A."/>
            <person name="Mikhailova N."/>
            <person name="Chen A."/>
            <person name="Palaniappan K."/>
            <person name="Land M."/>
            <person name="Hauser L."/>
            <person name="Chang Y.J."/>
            <person name="Jeffries C.D."/>
            <person name="Detter J.C."/>
            <person name="Brettin T."/>
            <person name="Rohde M."/>
            <person name="Goker M."/>
            <person name="Bristow J."/>
            <person name="Markowitz V."/>
            <person name="Eisen J.A."/>
            <person name="Hugenholtz P."/>
            <person name="Kyrpides N.C."/>
            <person name="Klenk H.P."/>
        </authorList>
    </citation>
    <scope>NUCLEOTIDE SEQUENCE [LARGE SCALE GENOMIC DNA]</scope>
    <source>
        <strain evidence="3">DSM 14365 / CIP 107738 / JCM 11303 / AJ 13395 / SMP-2</strain>
    </source>
</reference>
<dbReference type="PANTHER" id="PTHR45825">
    <property type="entry name" value="GRANULE-BOUND STARCH SYNTHASE 1, CHLOROPLASTIC/AMYLOPLASTIC"/>
    <property type="match status" value="1"/>
</dbReference>
<evidence type="ECO:0000256" key="1">
    <source>
        <dbReference type="SAM" id="MobiDB-lite"/>
    </source>
</evidence>
<evidence type="ECO:0000313" key="2">
    <source>
        <dbReference type="EMBL" id="ACY17078.1"/>
    </source>
</evidence>
<protein>
    <submittedName>
        <fullName evidence="2">Glycogen synthase-like protein</fullName>
    </submittedName>
</protein>
<keyword evidence="3" id="KW-1185">Reference proteome</keyword>
<dbReference type="eggNOG" id="COG0297">
    <property type="taxonomic scope" value="Bacteria"/>
</dbReference>
<dbReference type="HOGENOM" id="CLU_543773_0_0_7"/>
<dbReference type="PANTHER" id="PTHR45825:SF11">
    <property type="entry name" value="ALPHA AMYLASE DOMAIN-CONTAINING PROTEIN"/>
    <property type="match status" value="1"/>
</dbReference>
<dbReference type="Gene3D" id="3.40.50.2000">
    <property type="entry name" value="Glycogen Phosphorylase B"/>
    <property type="match status" value="2"/>
</dbReference>
<feature type="compositionally biased region" description="Low complexity" evidence="1">
    <location>
        <begin position="458"/>
        <end position="501"/>
    </location>
</feature>
<proteinExistence type="predicted"/>
<sequence>MKTFCSLYIASDVAPLTGSGAIAKEVHSLCRAMAEAGVELTLAIPGRRLADPAGSGLARRLDTVRIAAAASGAGDAFEATVHEGKLADGRVKVLAIDLPSSVPEDGAREAFCRAVVTLVAASGAVPSLVCVEPETAPALAMAKAQLRRGERAPVTLLALRDGDAAAKVLDADTLALADHLMLPSAAAAKAWRAGSVADGFAELLAAANERREGEAIGITGSVGGIDAVSWSPAKSGLDLSALSASKAEHKRALKRELGVGGGAGAPLMALIGPFSDEMLSDEVVAQLAAEDVLLVVLALSERDRELAARFDTAMRRGRGAVQVVDDEAAFAAFERKLLCAADLALFGRAHGASALSELHCLRYGVAPVAPREGGFADLLVDFDARTTTGSGFLFDPAAAGPAAEGGLLAAVRRALRAYHQPQAFVALRERAAHFDLGWRAAARRYADLIPVPSRARPAGAETPAAGAETPAAVAETPAAGAETPAAGASVPASAAEAPSAP</sequence>
<gene>
    <name evidence="2" type="ordered locus">Hoch_4587</name>
</gene>
<dbReference type="Proteomes" id="UP000001880">
    <property type="component" value="Chromosome"/>
</dbReference>
<dbReference type="STRING" id="502025.Hoch_4587"/>
<dbReference type="KEGG" id="hoh:Hoch_4587"/>